<evidence type="ECO:0000313" key="18">
    <source>
        <dbReference type="Proteomes" id="UP000435985"/>
    </source>
</evidence>
<dbReference type="EMBL" id="VWFO01000001">
    <property type="protein sequence ID" value="KAA4666918.1"/>
    <property type="molecule type" value="Genomic_DNA"/>
</dbReference>
<dbReference type="EMBL" id="JAQQPO010000023">
    <property type="protein sequence ID" value="MDC7960176.1"/>
    <property type="molecule type" value="Genomic_DNA"/>
</dbReference>
<dbReference type="SUPFAM" id="SSF111384">
    <property type="entry name" value="OmpH-like"/>
    <property type="match status" value="1"/>
</dbReference>
<comment type="caution">
    <text evidence="6">The sequence shown here is derived from an EMBL/GenBank/DDBJ whole genome shotgun (WGS) entry which is preliminary data.</text>
</comment>
<dbReference type="RefSeq" id="WP_004310501.1">
    <property type="nucleotide sequence ID" value="NZ_BAABYV010000001.1"/>
</dbReference>
<accession>A0A139L7X3</accession>
<gene>
    <name evidence="12" type="ORF">DW206_01490</name>
    <name evidence="11" type="ORF">DWX70_08285</name>
    <name evidence="7" type="ORF">F3B90_05315</name>
    <name evidence="8" type="ORF">F3B98_00595</name>
    <name evidence="6" type="ORF">F3D71_04755</name>
    <name evidence="5" type="ORF">F3F25_11325</name>
    <name evidence="9" type="ORF">PO382_05040</name>
    <name evidence="10" type="ORF">PQ628_18400</name>
</gene>
<dbReference type="AlphaFoldDB" id="A0A139L7X3"/>
<dbReference type="Gene3D" id="3.30.910.20">
    <property type="entry name" value="Skp domain"/>
    <property type="match status" value="1"/>
</dbReference>
<evidence type="ECO:0000313" key="16">
    <source>
        <dbReference type="Proteomes" id="UP000365824"/>
    </source>
</evidence>
<feature type="coiled-coil region" evidence="3">
    <location>
        <begin position="39"/>
        <end position="116"/>
    </location>
</feature>
<dbReference type="STRING" id="28116.Bovatus_03829"/>
<evidence type="ECO:0000313" key="6">
    <source>
        <dbReference type="EMBL" id="KAA3953750.1"/>
    </source>
</evidence>
<reference evidence="13 14" key="1">
    <citation type="submission" date="2018-08" db="EMBL/GenBank/DDBJ databases">
        <title>A genome reference for cultivated species of the human gut microbiota.</title>
        <authorList>
            <person name="Zou Y."/>
            <person name="Xue W."/>
            <person name="Luo G."/>
        </authorList>
    </citation>
    <scope>NUCLEOTIDE SEQUENCE [LARGE SCALE GENOMIC DNA]</scope>
    <source>
        <strain evidence="11 13">AF20-9LB</strain>
        <strain evidence="12 14">AM17-48</strain>
    </source>
</reference>
<evidence type="ECO:0000313" key="8">
    <source>
        <dbReference type="EMBL" id="KAA4666918.1"/>
    </source>
</evidence>
<dbReference type="InterPro" id="IPR005632">
    <property type="entry name" value="Chaperone_Skp"/>
</dbReference>
<evidence type="ECO:0000256" key="2">
    <source>
        <dbReference type="ARBA" id="ARBA00022729"/>
    </source>
</evidence>
<dbReference type="Proteomes" id="UP000283329">
    <property type="component" value="Unassembled WGS sequence"/>
</dbReference>
<dbReference type="Proteomes" id="UP000365824">
    <property type="component" value="Unassembled WGS sequence"/>
</dbReference>
<dbReference type="Proteomes" id="UP001215078">
    <property type="component" value="Unassembled WGS sequence"/>
</dbReference>
<evidence type="ECO:0000256" key="4">
    <source>
        <dbReference type="SAM" id="SignalP"/>
    </source>
</evidence>
<keyword evidence="3" id="KW-0175">Coiled coil</keyword>
<dbReference type="Proteomes" id="UP000323717">
    <property type="component" value="Unassembled WGS sequence"/>
</dbReference>
<dbReference type="Pfam" id="PF03938">
    <property type="entry name" value="OmpH"/>
    <property type="match status" value="1"/>
</dbReference>
<dbReference type="GeneID" id="69483252"/>
<evidence type="ECO:0000256" key="1">
    <source>
        <dbReference type="ARBA" id="ARBA00009091"/>
    </source>
</evidence>
<dbReference type="GO" id="GO:0005829">
    <property type="term" value="C:cytosol"/>
    <property type="evidence" value="ECO:0007669"/>
    <property type="project" value="TreeGrafter"/>
</dbReference>
<evidence type="ECO:0000313" key="11">
    <source>
        <dbReference type="EMBL" id="RGS85005.1"/>
    </source>
</evidence>
<dbReference type="Proteomes" id="UP000424805">
    <property type="component" value="Unassembled WGS sequence"/>
</dbReference>
<evidence type="ECO:0000313" key="17">
    <source>
        <dbReference type="Proteomes" id="UP000424805"/>
    </source>
</evidence>
<name>A0A139L7X3_BACOV</name>
<comment type="similarity">
    <text evidence="1">Belongs to the Skp family.</text>
</comment>
<dbReference type="Proteomes" id="UP000435985">
    <property type="component" value="Unassembled WGS sequence"/>
</dbReference>
<dbReference type="GO" id="GO:0050821">
    <property type="term" value="P:protein stabilization"/>
    <property type="evidence" value="ECO:0007669"/>
    <property type="project" value="TreeGrafter"/>
</dbReference>
<evidence type="ECO:0000313" key="15">
    <source>
        <dbReference type="Proteomes" id="UP000323717"/>
    </source>
</evidence>
<reference evidence="9" key="3">
    <citation type="submission" date="2022-10" db="EMBL/GenBank/DDBJ databases">
        <title>Human gut microbiome strain richness.</title>
        <authorList>
            <person name="Chen-Liaw A."/>
        </authorList>
    </citation>
    <scope>NUCLEOTIDE SEQUENCE</scope>
    <source>
        <strain evidence="9">BSD2780120875st1_E1_BSD2780120875_150330</strain>
        <strain evidence="10">RTP21484st1_H8_RTP21484_190118</strain>
    </source>
</reference>
<protein>
    <submittedName>
        <fullName evidence="6">OmpH family outer membrane protein</fullName>
    </submittedName>
</protein>
<dbReference type="SMART" id="SM00935">
    <property type="entry name" value="OmpH"/>
    <property type="match status" value="1"/>
</dbReference>
<dbReference type="PANTHER" id="PTHR35089:SF1">
    <property type="entry name" value="CHAPERONE PROTEIN SKP"/>
    <property type="match status" value="1"/>
</dbReference>
<dbReference type="InterPro" id="IPR024930">
    <property type="entry name" value="Skp_dom_sf"/>
</dbReference>
<dbReference type="EMBL" id="QRVZ01000005">
    <property type="protein sequence ID" value="RGS85005.1"/>
    <property type="molecule type" value="Genomic_DNA"/>
</dbReference>
<dbReference type="Proteomes" id="UP000266492">
    <property type="component" value="Unassembled WGS sequence"/>
</dbReference>
<evidence type="ECO:0000313" key="10">
    <source>
        <dbReference type="EMBL" id="MDC7960176.1"/>
    </source>
</evidence>
<evidence type="ECO:0000256" key="3">
    <source>
        <dbReference type="SAM" id="Coils"/>
    </source>
</evidence>
<evidence type="ECO:0000313" key="13">
    <source>
        <dbReference type="Proteomes" id="UP000266492"/>
    </source>
</evidence>
<dbReference type="EMBL" id="VWLE01000035">
    <property type="protein sequence ID" value="KAA3953750.1"/>
    <property type="molecule type" value="Genomic_DNA"/>
</dbReference>
<evidence type="ECO:0000313" key="14">
    <source>
        <dbReference type="Proteomes" id="UP000283329"/>
    </source>
</evidence>
<sequence length="171" mass="19442">MLKKIALVMLLALPMGVFAQNLKFGHINAQEIITVMPEFTKAQNDIQTLEKQLTAELQRTQEEFNKKYQEFQQAIAKDSLPPNIAERRQKELQDMMQRQEQFQQDAQQQMAKAQNDAMAPIYQKLDNAIKAVGAAEGVIYIFDLARTSIPYVNESQSINLTSKVKANLGIK</sequence>
<dbReference type="GO" id="GO:0051082">
    <property type="term" value="F:unfolded protein binding"/>
    <property type="evidence" value="ECO:0007669"/>
    <property type="project" value="InterPro"/>
</dbReference>
<dbReference type="EMBL" id="VWLB01000016">
    <property type="protein sequence ID" value="KAA3928748.1"/>
    <property type="molecule type" value="Genomic_DNA"/>
</dbReference>
<dbReference type="EMBL" id="QRJR01000001">
    <property type="protein sequence ID" value="RHH52718.1"/>
    <property type="molecule type" value="Genomic_DNA"/>
</dbReference>
<feature type="chain" id="PRO_5014531255" evidence="4">
    <location>
        <begin position="20"/>
        <end position="171"/>
    </location>
</feature>
<evidence type="ECO:0000313" key="9">
    <source>
        <dbReference type="EMBL" id="MDC2741585.1"/>
    </source>
</evidence>
<evidence type="ECO:0000313" key="5">
    <source>
        <dbReference type="EMBL" id="KAA3928748.1"/>
    </source>
</evidence>
<dbReference type="EMBL" id="JAQNZF010000005">
    <property type="protein sequence ID" value="MDC2741585.1"/>
    <property type="molecule type" value="Genomic_DNA"/>
</dbReference>
<evidence type="ECO:0000313" key="7">
    <source>
        <dbReference type="EMBL" id="KAA4628998.1"/>
    </source>
</evidence>
<dbReference type="EMBL" id="VWFP01000004">
    <property type="protein sequence ID" value="KAA4628998.1"/>
    <property type="molecule type" value="Genomic_DNA"/>
</dbReference>
<dbReference type="PANTHER" id="PTHR35089">
    <property type="entry name" value="CHAPERONE PROTEIN SKP"/>
    <property type="match status" value="1"/>
</dbReference>
<dbReference type="Proteomes" id="UP001219389">
    <property type="component" value="Unassembled WGS sequence"/>
</dbReference>
<evidence type="ECO:0000313" key="12">
    <source>
        <dbReference type="EMBL" id="RHH52718.1"/>
    </source>
</evidence>
<organism evidence="6 15">
    <name type="scientific">Bacteroides ovatus</name>
    <dbReference type="NCBI Taxonomy" id="28116"/>
    <lineage>
        <taxon>Bacteria</taxon>
        <taxon>Pseudomonadati</taxon>
        <taxon>Bacteroidota</taxon>
        <taxon>Bacteroidia</taxon>
        <taxon>Bacteroidales</taxon>
        <taxon>Bacteroidaceae</taxon>
        <taxon>Bacteroides</taxon>
    </lineage>
</organism>
<keyword evidence="2 4" id="KW-0732">Signal</keyword>
<feature type="signal peptide" evidence="4">
    <location>
        <begin position="1"/>
        <end position="19"/>
    </location>
</feature>
<proteinExistence type="inferred from homology"/>
<reference evidence="15 16" key="2">
    <citation type="journal article" date="2019" name="Nat. Med.">
        <title>A library of human gut bacterial isolates paired with longitudinal multiomics data enables mechanistic microbiome research.</title>
        <authorList>
            <person name="Poyet M."/>
            <person name="Groussin M."/>
            <person name="Gibbons S.M."/>
            <person name="Avila-Pacheco J."/>
            <person name="Jiang X."/>
            <person name="Kearney S.M."/>
            <person name="Perrotta A.R."/>
            <person name="Berdy B."/>
            <person name="Zhao S."/>
            <person name="Lieberman T.D."/>
            <person name="Swanson P.K."/>
            <person name="Smith M."/>
            <person name="Roesemann S."/>
            <person name="Alexander J.E."/>
            <person name="Rich S.A."/>
            <person name="Livny J."/>
            <person name="Vlamakis H."/>
            <person name="Clish C."/>
            <person name="Bullock K."/>
            <person name="Deik A."/>
            <person name="Scott J."/>
            <person name="Pierce K.A."/>
            <person name="Xavier R.J."/>
            <person name="Alm E.J."/>
        </authorList>
    </citation>
    <scope>NUCLEOTIDE SEQUENCE [LARGE SCALE GENOMIC DNA]</scope>
    <source>
        <strain evidence="8 18">BIOML-A14</strain>
        <strain evidence="7 17">BIOML-A15</strain>
        <strain evidence="5 16">BIOML-A160</strain>
        <strain evidence="6 15">BIOML-A163</strain>
    </source>
</reference>